<feature type="region of interest" description="Disordered" evidence="1">
    <location>
        <begin position="1"/>
        <end position="52"/>
    </location>
</feature>
<organism evidence="2">
    <name type="scientific">Myoviridae sp. ctCo31</name>
    <dbReference type="NCBI Taxonomy" id="2825053"/>
    <lineage>
        <taxon>Viruses</taxon>
        <taxon>Duplodnaviria</taxon>
        <taxon>Heunggongvirae</taxon>
        <taxon>Uroviricota</taxon>
        <taxon>Caudoviricetes</taxon>
    </lineage>
</organism>
<feature type="compositionally biased region" description="Basic and acidic residues" evidence="1">
    <location>
        <begin position="23"/>
        <end position="34"/>
    </location>
</feature>
<feature type="compositionally biased region" description="Basic and acidic residues" evidence="1">
    <location>
        <begin position="1"/>
        <end position="12"/>
    </location>
</feature>
<accession>A0A8S5UM17</accession>
<feature type="compositionally biased region" description="Acidic residues" evidence="1">
    <location>
        <begin position="13"/>
        <end position="22"/>
    </location>
</feature>
<dbReference type="EMBL" id="BK016109">
    <property type="protein sequence ID" value="DAF95553.1"/>
    <property type="molecule type" value="Genomic_DNA"/>
</dbReference>
<reference evidence="2" key="1">
    <citation type="journal article" date="2021" name="Proc. Natl. Acad. Sci. U.S.A.">
        <title>A Catalog of Tens of Thousands of Viruses from Human Metagenomes Reveals Hidden Associations with Chronic Diseases.</title>
        <authorList>
            <person name="Tisza M.J."/>
            <person name="Buck C.B."/>
        </authorList>
    </citation>
    <scope>NUCLEOTIDE SEQUENCE</scope>
    <source>
        <strain evidence="2">CtCo31</strain>
    </source>
</reference>
<evidence type="ECO:0000256" key="1">
    <source>
        <dbReference type="SAM" id="MobiDB-lite"/>
    </source>
</evidence>
<protein>
    <submittedName>
        <fullName evidence="2">Uncharacterized protein</fullName>
    </submittedName>
</protein>
<name>A0A8S5UM17_9CAUD</name>
<evidence type="ECO:0000313" key="2">
    <source>
        <dbReference type="EMBL" id="DAF95553.1"/>
    </source>
</evidence>
<sequence>MVEATSKKSVKESDEENNDSDEEKEKSEEKEIVKENLNYVEPGSGKPAPSVNPQIAQYLKFSR</sequence>
<proteinExistence type="predicted"/>